<protein>
    <recommendedName>
        <fullName evidence="4">BZIP domain-containing protein</fullName>
    </recommendedName>
</protein>
<reference evidence="3" key="1">
    <citation type="journal article" date="2005" name="Nature">
        <title>Sequencing of Aspergillus nidulans and comparative analysis with A. fumigatus and A. oryzae.</title>
        <authorList>
            <person name="Galagan J.E."/>
            <person name="Calvo S.E."/>
            <person name="Cuomo C."/>
            <person name="Ma L.J."/>
            <person name="Wortman J.R."/>
            <person name="Batzoglou S."/>
            <person name="Lee S.I."/>
            <person name="Basturkmen M."/>
            <person name="Spevak C.C."/>
            <person name="Clutterbuck J."/>
            <person name="Kapitonov V."/>
            <person name="Jurka J."/>
            <person name="Scazzocchio C."/>
            <person name="Farman M."/>
            <person name="Butler J."/>
            <person name="Purcell S."/>
            <person name="Harris S."/>
            <person name="Braus G.H."/>
            <person name="Draht O."/>
            <person name="Busch S."/>
            <person name="D'Enfert C."/>
            <person name="Bouchier C."/>
            <person name="Goldman G.H."/>
            <person name="Bell-Pedersen D."/>
            <person name="Griffiths-Jones S."/>
            <person name="Doonan J.H."/>
            <person name="Yu J."/>
            <person name="Vienken K."/>
            <person name="Pain A."/>
            <person name="Freitag M."/>
            <person name="Selker E.U."/>
            <person name="Archer D.B."/>
            <person name="Penalva M.A."/>
            <person name="Oakley B.R."/>
            <person name="Momany M."/>
            <person name="Tanaka T."/>
            <person name="Kumagai T."/>
            <person name="Asai K."/>
            <person name="Machida M."/>
            <person name="Nierman W.C."/>
            <person name="Denning D.W."/>
            <person name="Caddick M."/>
            <person name="Hynes M."/>
            <person name="Paoletti M."/>
            <person name="Fischer R."/>
            <person name="Miller B."/>
            <person name="Dyer P."/>
            <person name="Sachs M.S."/>
            <person name="Osmani S.A."/>
            <person name="Birren B.W."/>
        </authorList>
    </citation>
    <scope>NUCLEOTIDE SEQUENCE [LARGE SCALE GENOMIC DNA]</scope>
    <source>
        <strain evidence="3">FGSC A4 / ATCC 38163 / CBS 112.46 / NRRL 194 / M139</strain>
    </source>
</reference>
<evidence type="ECO:0000256" key="1">
    <source>
        <dbReference type="SAM" id="MobiDB-lite"/>
    </source>
</evidence>
<evidence type="ECO:0000313" key="3">
    <source>
        <dbReference type="Proteomes" id="UP000000560"/>
    </source>
</evidence>
<organism evidence="2 3">
    <name type="scientific">Emericella nidulans (strain FGSC A4 / ATCC 38163 / CBS 112.46 / NRRL 194 / M139)</name>
    <name type="common">Aspergillus nidulans</name>
    <dbReference type="NCBI Taxonomy" id="227321"/>
    <lineage>
        <taxon>Eukaryota</taxon>
        <taxon>Fungi</taxon>
        <taxon>Dikarya</taxon>
        <taxon>Ascomycota</taxon>
        <taxon>Pezizomycotina</taxon>
        <taxon>Eurotiomycetes</taxon>
        <taxon>Eurotiomycetidae</taxon>
        <taxon>Eurotiales</taxon>
        <taxon>Aspergillaceae</taxon>
        <taxon>Aspergillus</taxon>
        <taxon>Aspergillus subgen. Nidulantes</taxon>
    </lineage>
</organism>
<dbReference type="InParanoid" id="Q5BFD2"/>
<accession>Q5BFD2</accession>
<sequence length="413" mass="46396">MTISWETSLIRKTQRILTYTTNYCQKEPAATDAVHGEYSPRVTPLPCDSVASISSYGIEYVVCHFQSNPAFSLPIIISNTMQNFSKQDRKRAQDRAAQRASRTRIKDWLARLEFQIAQLQGGADQALLKEVNCLRQERSQLRTLTDQFLNVAGAVHITLDPMDDGLGVLSRQSRNPRPNLLSNIIQDLADKEKLVQRLMANLHRSLILERPLVRLIDQLAILYLAQMSLLPDVVSYDTKPCNDFATAILRNLLFVPEINFEDAYIVDADHRLTLSPRFSQLFSPGAPMPPFAVKTVNTAFLGQYPALRELVPEWQAHDHVSQPHKFRPKGSQNITALPNQSRPSGSSAGDDQQRLERLGHASPGLLEGKPSVDATQNVSAGTHRESPLLKWAMCPFHPRWLFHRRPPDTLAAG</sequence>
<evidence type="ECO:0000313" key="2">
    <source>
        <dbReference type="EMBL" id="CBF88861.1"/>
    </source>
</evidence>
<dbReference type="KEGG" id="ani:ANIA_00748"/>
<dbReference type="Gene3D" id="1.20.5.170">
    <property type="match status" value="1"/>
</dbReference>
<dbReference type="GO" id="GO:0003700">
    <property type="term" value="F:DNA-binding transcription factor activity"/>
    <property type="evidence" value="ECO:0007669"/>
    <property type="project" value="InterPro"/>
</dbReference>
<reference evidence="3" key="2">
    <citation type="journal article" date="2009" name="Fungal Genet. Biol.">
        <title>The 2008 update of the Aspergillus nidulans genome annotation: a community effort.</title>
        <authorList>
            <person name="Wortman J.R."/>
            <person name="Gilsenan J.M."/>
            <person name="Joardar V."/>
            <person name="Deegan J."/>
            <person name="Clutterbuck J."/>
            <person name="Andersen M.R."/>
            <person name="Archer D."/>
            <person name="Bencina M."/>
            <person name="Braus G."/>
            <person name="Coutinho P."/>
            <person name="von Dohren H."/>
            <person name="Doonan J."/>
            <person name="Driessen A.J."/>
            <person name="Durek P."/>
            <person name="Espeso E."/>
            <person name="Fekete E."/>
            <person name="Flipphi M."/>
            <person name="Estrada C.G."/>
            <person name="Geysens S."/>
            <person name="Goldman G."/>
            <person name="de Groot P.W."/>
            <person name="Hansen K."/>
            <person name="Harris S.D."/>
            <person name="Heinekamp T."/>
            <person name="Helmstaedt K."/>
            <person name="Henrissat B."/>
            <person name="Hofmann G."/>
            <person name="Homan T."/>
            <person name="Horio T."/>
            <person name="Horiuchi H."/>
            <person name="James S."/>
            <person name="Jones M."/>
            <person name="Karaffa L."/>
            <person name="Karanyi Z."/>
            <person name="Kato M."/>
            <person name="Keller N."/>
            <person name="Kelly D.E."/>
            <person name="Kiel J.A."/>
            <person name="Kim J.M."/>
            <person name="van der Klei I.J."/>
            <person name="Klis F.M."/>
            <person name="Kovalchuk A."/>
            <person name="Krasevec N."/>
            <person name="Kubicek C.P."/>
            <person name="Liu B."/>
            <person name="Maccabe A."/>
            <person name="Meyer V."/>
            <person name="Mirabito P."/>
            <person name="Miskei M."/>
            <person name="Mos M."/>
            <person name="Mullins J."/>
            <person name="Nelson D.R."/>
            <person name="Nielsen J."/>
            <person name="Oakley B.R."/>
            <person name="Osmani S.A."/>
            <person name="Pakula T."/>
            <person name="Paszewski A."/>
            <person name="Paulsen I."/>
            <person name="Pilsyk S."/>
            <person name="Pocsi I."/>
            <person name="Punt P.J."/>
            <person name="Ram A.F."/>
            <person name="Ren Q."/>
            <person name="Robellet X."/>
            <person name="Robson G."/>
            <person name="Seiboth B."/>
            <person name="van Solingen P."/>
            <person name="Specht T."/>
            <person name="Sun J."/>
            <person name="Taheri-Talesh N."/>
            <person name="Takeshita N."/>
            <person name="Ussery D."/>
            <person name="vanKuyk P.A."/>
            <person name="Visser H."/>
            <person name="van de Vondervoort P.J."/>
            <person name="de Vries R.P."/>
            <person name="Walton J."/>
            <person name="Xiang X."/>
            <person name="Xiong Y."/>
            <person name="Zeng A.P."/>
            <person name="Brandt B.W."/>
            <person name="Cornell M.J."/>
            <person name="van den Hondel C.A."/>
            <person name="Visser J."/>
            <person name="Oliver S.G."/>
            <person name="Turner G."/>
        </authorList>
    </citation>
    <scope>GENOME REANNOTATION</scope>
    <source>
        <strain evidence="3">FGSC A4 / ATCC 38163 / CBS 112.46 / NRRL 194 / M139</strain>
    </source>
</reference>
<dbReference type="InterPro" id="IPR046347">
    <property type="entry name" value="bZIP_sf"/>
</dbReference>
<dbReference type="CDD" id="cd14688">
    <property type="entry name" value="bZIP_YAP"/>
    <property type="match status" value="1"/>
</dbReference>
<dbReference type="OrthoDB" id="4161589at2759"/>
<feature type="region of interest" description="Disordered" evidence="1">
    <location>
        <begin position="318"/>
        <end position="382"/>
    </location>
</feature>
<dbReference type="AlphaFoldDB" id="Q5BFD2"/>
<evidence type="ECO:0008006" key="4">
    <source>
        <dbReference type="Google" id="ProtNLM"/>
    </source>
</evidence>
<name>Q5BFD2_EMENI</name>
<dbReference type="PANTHER" id="PTHR37012:SF7">
    <property type="entry name" value="B-ZIP TRANSCRIPTION FACTOR (EUROFUNG)-RELATED"/>
    <property type="match status" value="1"/>
</dbReference>
<feature type="compositionally biased region" description="Polar residues" evidence="1">
    <location>
        <begin position="330"/>
        <end position="350"/>
    </location>
</feature>
<dbReference type="VEuPathDB" id="FungiDB:AN0748"/>
<dbReference type="PANTHER" id="PTHR37012">
    <property type="entry name" value="B-ZIP TRANSCRIPTION FACTOR (EUROFUNG)-RELATED"/>
    <property type="match status" value="1"/>
</dbReference>
<accession>C8VR87</accession>
<dbReference type="GeneID" id="2876523"/>
<dbReference type="HOGENOM" id="CLU_665685_0_0_1"/>
<keyword evidence="3" id="KW-1185">Reference proteome</keyword>
<proteinExistence type="predicted"/>
<gene>
    <name evidence="2" type="ORF">ANIA_00748</name>
</gene>
<dbReference type="SUPFAM" id="SSF57959">
    <property type="entry name" value="Leucine zipper domain"/>
    <property type="match status" value="1"/>
</dbReference>
<dbReference type="EMBL" id="BN001308">
    <property type="protein sequence ID" value="CBF88861.1"/>
    <property type="molecule type" value="Genomic_DNA"/>
</dbReference>
<dbReference type="Proteomes" id="UP000000560">
    <property type="component" value="Chromosome VIII"/>
</dbReference>
<dbReference type="RefSeq" id="XP_658352.1">
    <property type="nucleotide sequence ID" value="XM_653260.1"/>
</dbReference>